<evidence type="ECO:0000259" key="3">
    <source>
        <dbReference type="PROSITE" id="PS50110"/>
    </source>
</evidence>
<keyword evidence="2" id="KW-0597">Phosphoprotein</keyword>
<dbReference type="RefSeq" id="WP_310072208.1">
    <property type="nucleotide sequence ID" value="NZ_JAVDVX010000003.1"/>
</dbReference>
<dbReference type="Gene3D" id="2.40.50.1020">
    <property type="entry name" value="LytTr DNA-binding domain"/>
    <property type="match status" value="1"/>
</dbReference>
<dbReference type="EMBL" id="JAVDVX010000003">
    <property type="protein sequence ID" value="MDR7090128.1"/>
    <property type="molecule type" value="Genomic_DNA"/>
</dbReference>
<feature type="domain" description="Response regulatory" evidence="3">
    <location>
        <begin position="6"/>
        <end position="117"/>
    </location>
</feature>
<dbReference type="Pfam" id="PF04397">
    <property type="entry name" value="LytTR"/>
    <property type="match status" value="1"/>
</dbReference>
<feature type="modified residue" description="4-aspartylphosphate" evidence="2">
    <location>
        <position position="57"/>
    </location>
</feature>
<dbReference type="SMART" id="SM00448">
    <property type="entry name" value="REC"/>
    <property type="match status" value="1"/>
</dbReference>
<evidence type="ECO:0000313" key="6">
    <source>
        <dbReference type="Proteomes" id="UP001253595"/>
    </source>
</evidence>
<gene>
    <name evidence="5" type="ORF">J2X05_002150</name>
</gene>
<evidence type="ECO:0000259" key="4">
    <source>
        <dbReference type="PROSITE" id="PS50930"/>
    </source>
</evidence>
<evidence type="ECO:0000256" key="2">
    <source>
        <dbReference type="PROSITE-ProRule" id="PRU00169"/>
    </source>
</evidence>
<dbReference type="PANTHER" id="PTHR37299:SF1">
    <property type="entry name" value="STAGE 0 SPORULATION PROTEIN A HOMOLOG"/>
    <property type="match status" value="1"/>
</dbReference>
<reference evidence="5 6" key="1">
    <citation type="submission" date="2023-07" db="EMBL/GenBank/DDBJ databases">
        <title>Sorghum-associated microbial communities from plants grown in Nebraska, USA.</title>
        <authorList>
            <person name="Schachtman D."/>
        </authorList>
    </citation>
    <scope>NUCLEOTIDE SEQUENCE [LARGE SCALE GENOMIC DNA]</scope>
    <source>
        <strain evidence="5 6">BE190</strain>
    </source>
</reference>
<proteinExistence type="predicted"/>
<organism evidence="5 6">
    <name type="scientific">Cellvibrio fibrivorans</name>
    <dbReference type="NCBI Taxonomy" id="126350"/>
    <lineage>
        <taxon>Bacteria</taxon>
        <taxon>Pseudomonadati</taxon>
        <taxon>Pseudomonadota</taxon>
        <taxon>Gammaproteobacteria</taxon>
        <taxon>Cellvibrionales</taxon>
        <taxon>Cellvibrionaceae</taxon>
        <taxon>Cellvibrio</taxon>
    </lineage>
</organism>
<accession>A0ABU1UYA3</accession>
<evidence type="ECO:0000313" key="5">
    <source>
        <dbReference type="EMBL" id="MDR7090128.1"/>
    </source>
</evidence>
<dbReference type="InterPro" id="IPR011006">
    <property type="entry name" value="CheY-like_superfamily"/>
</dbReference>
<evidence type="ECO:0000256" key="1">
    <source>
        <dbReference type="ARBA" id="ARBA00023012"/>
    </source>
</evidence>
<dbReference type="Gene3D" id="3.40.50.2300">
    <property type="match status" value="1"/>
</dbReference>
<dbReference type="InterPro" id="IPR007492">
    <property type="entry name" value="LytTR_DNA-bd_dom"/>
</dbReference>
<dbReference type="PROSITE" id="PS50110">
    <property type="entry name" value="RESPONSE_REGULATORY"/>
    <property type="match status" value="1"/>
</dbReference>
<dbReference type="PROSITE" id="PS50930">
    <property type="entry name" value="HTH_LYTTR"/>
    <property type="match status" value="1"/>
</dbReference>
<keyword evidence="6" id="KW-1185">Reference proteome</keyword>
<comment type="caution">
    <text evidence="5">The sequence shown here is derived from an EMBL/GenBank/DDBJ whole genome shotgun (WGS) entry which is preliminary data.</text>
</comment>
<dbReference type="InterPro" id="IPR046947">
    <property type="entry name" value="LytR-like"/>
</dbReference>
<feature type="domain" description="HTH LytTR-type" evidence="4">
    <location>
        <begin position="139"/>
        <end position="243"/>
    </location>
</feature>
<dbReference type="Pfam" id="PF00072">
    <property type="entry name" value="Response_reg"/>
    <property type="match status" value="1"/>
</dbReference>
<name>A0ABU1UYA3_9GAMM</name>
<dbReference type="SMART" id="SM00850">
    <property type="entry name" value="LytTR"/>
    <property type="match status" value="1"/>
</dbReference>
<dbReference type="PANTHER" id="PTHR37299">
    <property type="entry name" value="TRANSCRIPTIONAL REGULATOR-RELATED"/>
    <property type="match status" value="1"/>
</dbReference>
<dbReference type="InterPro" id="IPR001789">
    <property type="entry name" value="Sig_transdc_resp-reg_receiver"/>
</dbReference>
<keyword evidence="1" id="KW-0902">Two-component regulatory system</keyword>
<dbReference type="SUPFAM" id="SSF52172">
    <property type="entry name" value="CheY-like"/>
    <property type="match status" value="1"/>
</dbReference>
<protein>
    <submittedName>
        <fullName evidence="5">Two-component system LytT family response regulator</fullName>
    </submittedName>
</protein>
<dbReference type="Proteomes" id="UP001253595">
    <property type="component" value="Unassembled WGS sequence"/>
</dbReference>
<sequence length="244" mass="27265">MIKTLQLLIVDDEPLARALTREYLAKHKDINIIGEATNGLEAVDAINRLAPDLVLLDVFMPKLNGLEVLELTGRTSGVIFTTAYDQYALKAFDLHAVDYLLKPFSQARFDEAIVRARKLLDATPANISELIADAKLERIVVRDRGQVHIIPLAEVEYIEAQDDYISIYWNGKSIMKTQSLSALEAQLDSQEFVRIHRSVIAKLSAVKSLERISKDAQVAVLHSGVKLPVSRAGYERLKVFVSQP</sequence>